<dbReference type="AlphaFoldDB" id="A0A1X7LJ23"/>
<accession>A0A1X7LJ23</accession>
<evidence type="ECO:0000313" key="8">
    <source>
        <dbReference type="Proteomes" id="UP000193228"/>
    </source>
</evidence>
<feature type="domain" description="Radical SAM core" evidence="6">
    <location>
        <begin position="112"/>
        <end position="355"/>
    </location>
</feature>
<dbReference type="InterPro" id="IPR013785">
    <property type="entry name" value="Aldolase_TIM"/>
</dbReference>
<evidence type="ECO:0000256" key="1">
    <source>
        <dbReference type="ARBA" id="ARBA00001966"/>
    </source>
</evidence>
<dbReference type="GO" id="GO:0003824">
    <property type="term" value="F:catalytic activity"/>
    <property type="evidence" value="ECO:0007669"/>
    <property type="project" value="InterPro"/>
</dbReference>
<dbReference type="SUPFAM" id="SSF102114">
    <property type="entry name" value="Radical SAM enzymes"/>
    <property type="match status" value="1"/>
</dbReference>
<reference evidence="8" key="1">
    <citation type="submission" date="2017-04" db="EMBL/GenBank/DDBJ databases">
        <authorList>
            <person name="Varghese N."/>
            <person name="Submissions S."/>
        </authorList>
    </citation>
    <scope>NUCLEOTIDE SEQUENCE [LARGE SCALE GENOMIC DNA]</scope>
    <source>
        <strain evidence="8">LMG 29540</strain>
    </source>
</reference>
<dbReference type="GO" id="GO:0051536">
    <property type="term" value="F:iron-sulfur cluster binding"/>
    <property type="evidence" value="ECO:0007669"/>
    <property type="project" value="UniProtKB-KW"/>
</dbReference>
<gene>
    <name evidence="7" type="ORF">SAMN06265784_106232</name>
</gene>
<evidence type="ECO:0000313" key="7">
    <source>
        <dbReference type="EMBL" id="SMG53785.1"/>
    </source>
</evidence>
<keyword evidence="8" id="KW-1185">Reference proteome</keyword>
<dbReference type="EMBL" id="FXAT01000006">
    <property type="protein sequence ID" value="SMG53785.1"/>
    <property type="molecule type" value="Genomic_DNA"/>
</dbReference>
<evidence type="ECO:0000256" key="4">
    <source>
        <dbReference type="ARBA" id="ARBA00023004"/>
    </source>
</evidence>
<comment type="cofactor">
    <cofactor evidence="1">
        <name>[4Fe-4S] cluster</name>
        <dbReference type="ChEBI" id="CHEBI:49883"/>
    </cofactor>
</comment>
<keyword evidence="2" id="KW-0949">S-adenosyl-L-methionine</keyword>
<evidence type="ECO:0000256" key="2">
    <source>
        <dbReference type="ARBA" id="ARBA00022691"/>
    </source>
</evidence>
<dbReference type="Gene3D" id="3.20.20.70">
    <property type="entry name" value="Aldolase class I"/>
    <property type="match status" value="1"/>
</dbReference>
<protein>
    <recommendedName>
        <fullName evidence="6">Radical SAM core domain-containing protein</fullName>
    </recommendedName>
</protein>
<evidence type="ECO:0000259" key="6">
    <source>
        <dbReference type="PROSITE" id="PS51918"/>
    </source>
</evidence>
<sequence length="379" mass="43415">MRPSLKTKIALISNGIDFDIDMFSASSQRYYENTYGYCITNRNVKREHRIPQVLRLGDNLVVSVLRREGSPWRLRFDGERLALYYLDEYRQDVELPEALPFFGKTLKDGARTDDVISAYGAVTPGFFLYPDCHYFDKGKPCGFCSLRKARRTVGKPLVTEFSRERVMETTRIIQNSGWTIPMITNTCGTPPDDEGTRRAILEPLQAIRDAREPGIRMHVLAHPPNDFRLIDEYKAAGVTSIAFNLEVYGREDFARVCPGKDQHYGYDRWWDALDYAKEVFGEYEVYCGLVWGVEPIQSSMEGMEAILSRGIGLATNVFHADPGSVMAKHPQPSEADITALAEWEAKLYRKYPKARTIYDVSMRNTIDWEIHNHYMESAS</sequence>
<keyword evidence="5" id="KW-0411">Iron-sulfur</keyword>
<dbReference type="NCBIfam" id="NF045502">
    <property type="entry name" value="variant_rSAM"/>
    <property type="match status" value="1"/>
</dbReference>
<proteinExistence type="predicted"/>
<dbReference type="STRING" id="1515439.SAMN06265784_106232"/>
<dbReference type="InterPro" id="IPR058240">
    <property type="entry name" value="rSAM_sf"/>
</dbReference>
<keyword evidence="4" id="KW-0408">Iron</keyword>
<dbReference type="Proteomes" id="UP000193228">
    <property type="component" value="Unassembled WGS sequence"/>
</dbReference>
<evidence type="ECO:0000256" key="3">
    <source>
        <dbReference type="ARBA" id="ARBA00022723"/>
    </source>
</evidence>
<keyword evidence="3" id="KW-0479">Metal-binding</keyword>
<evidence type="ECO:0000256" key="5">
    <source>
        <dbReference type="ARBA" id="ARBA00023014"/>
    </source>
</evidence>
<name>A0A1X7LJ23_9BURK</name>
<dbReference type="PROSITE" id="PS51918">
    <property type="entry name" value="RADICAL_SAM"/>
    <property type="match status" value="1"/>
</dbReference>
<organism evidence="7 8">
    <name type="scientific">Paraburkholderia susongensis</name>
    <dbReference type="NCBI Taxonomy" id="1515439"/>
    <lineage>
        <taxon>Bacteria</taxon>
        <taxon>Pseudomonadati</taxon>
        <taxon>Pseudomonadota</taxon>
        <taxon>Betaproteobacteria</taxon>
        <taxon>Burkholderiales</taxon>
        <taxon>Burkholderiaceae</taxon>
        <taxon>Paraburkholderia</taxon>
    </lineage>
</organism>
<dbReference type="InterPro" id="IPR007197">
    <property type="entry name" value="rSAM"/>
</dbReference>
<dbReference type="GO" id="GO:0046872">
    <property type="term" value="F:metal ion binding"/>
    <property type="evidence" value="ECO:0007669"/>
    <property type="project" value="UniProtKB-KW"/>
</dbReference>